<reference evidence="4 5" key="1">
    <citation type="journal article" date="2015" name="Genome Announc.">
        <title>Expanding the biotechnology potential of lactobacilli through comparative genomics of 213 strains and associated genera.</title>
        <authorList>
            <person name="Sun Z."/>
            <person name="Harris H.M."/>
            <person name="McCann A."/>
            <person name="Guo C."/>
            <person name="Argimon S."/>
            <person name="Zhang W."/>
            <person name="Yang X."/>
            <person name="Jeffery I.B."/>
            <person name="Cooney J.C."/>
            <person name="Kagawa T.F."/>
            <person name="Liu W."/>
            <person name="Song Y."/>
            <person name="Salvetti E."/>
            <person name="Wrobel A."/>
            <person name="Rasinkangas P."/>
            <person name="Parkhill J."/>
            <person name="Rea M.C."/>
            <person name="O'Sullivan O."/>
            <person name="Ritari J."/>
            <person name="Douillard F.P."/>
            <person name="Paul Ross R."/>
            <person name="Yang R."/>
            <person name="Briner A.E."/>
            <person name="Felis G.E."/>
            <person name="de Vos W.M."/>
            <person name="Barrangou R."/>
            <person name="Klaenhammer T.R."/>
            <person name="Caufield P.W."/>
            <person name="Cui Y."/>
            <person name="Zhang H."/>
            <person name="O'Toole P.W."/>
        </authorList>
    </citation>
    <scope>NUCLEOTIDE SEQUENCE [LARGE SCALE GENOMIC DNA]</scope>
    <source>
        <strain evidence="4 5">DSM 20509</strain>
    </source>
</reference>
<evidence type="ECO:0000259" key="3">
    <source>
        <dbReference type="SMART" id="SM00642"/>
    </source>
</evidence>
<name>A0A0R2A7H6_9LACO</name>
<dbReference type="Gene3D" id="2.60.40.10">
    <property type="entry name" value="Immunoglobulins"/>
    <property type="match status" value="1"/>
</dbReference>
<keyword evidence="2" id="KW-0326">Glycosidase</keyword>
<dbReference type="SUPFAM" id="SSF51445">
    <property type="entry name" value="(Trans)glycosidases"/>
    <property type="match status" value="1"/>
</dbReference>
<dbReference type="GO" id="GO:0004553">
    <property type="term" value="F:hydrolase activity, hydrolyzing O-glycosyl compounds"/>
    <property type="evidence" value="ECO:0007669"/>
    <property type="project" value="InterPro"/>
</dbReference>
<dbReference type="InterPro" id="IPR017853">
    <property type="entry name" value="GH"/>
</dbReference>
<dbReference type="PATRIC" id="fig|1423718.3.peg.476"/>
<dbReference type="InterPro" id="IPR013783">
    <property type="entry name" value="Ig-like_fold"/>
</dbReference>
<dbReference type="InterPro" id="IPR004185">
    <property type="entry name" value="Glyco_hydro_13_lg-like_dom"/>
</dbReference>
<dbReference type="PANTHER" id="PTHR10357">
    <property type="entry name" value="ALPHA-AMYLASE FAMILY MEMBER"/>
    <property type="match status" value="1"/>
</dbReference>
<proteinExistence type="predicted"/>
<evidence type="ECO:0000313" key="5">
    <source>
        <dbReference type="Proteomes" id="UP000051008"/>
    </source>
</evidence>
<dbReference type="InterPro" id="IPR045857">
    <property type="entry name" value="O16G_dom_2"/>
</dbReference>
<protein>
    <submittedName>
        <fullName evidence="4">Intracellular maltogenic amylase</fullName>
    </submittedName>
</protein>
<dbReference type="Proteomes" id="UP000051008">
    <property type="component" value="Unassembled WGS sequence"/>
</dbReference>
<gene>
    <name evidence="4" type="ORF">FC14_GL000457</name>
</gene>
<sequence>MNLAALYHRPDSEMAYLKTPTVFQIRLRTAKDDVNKVSLYYGDPYGNKVNEKDESQWEYQEIAMTKLGTSELYDYWQAEVSLPLKRLQYLFAVDFKDGQSYFYDDRHVWPATKKHLLASTCFRMPYFHEVDRKKAPAWVKDTVWYQIFPERFANGDKSNDPKGTLAWGSVPPSRTNYFGGDLQGVIDHLDYLKELGIGGIYFCPLFTAGSNHKYDTIDYFNIDPAFGDKAKFKELVDEAHKRGIKIMLDAVFNHMGDFAMQWQDVVKNGQASRFSDWFHVKSFPVSYEEDDLEHAKNISYDVFANTPHMPKLNTANPEVKAYLLEIATYWIKQFDIDAWRLDVANEVDHHFWKAFYEATHALKPDFYVVGEVWHSAQAWLAQEEFDAIMNYPFTEAILDGVILKKTKPKEMLAALLDNLMKYRDQTNQVMLNSLDTHDTARILTLAKGKQDLVKQALALMFVLPGSPCLYYGTEVGMAGGNDPACRACMVWDQTKQDLEMLAFTKKLIALRKKYASYLNQVPSWSEQAGLVTLNLGQKLQASFNLGQKAVAFPTVSQPLLANGLSDKQLRAGGFVISLAD</sequence>
<dbReference type="GO" id="GO:0005975">
    <property type="term" value="P:carbohydrate metabolic process"/>
    <property type="evidence" value="ECO:0007669"/>
    <property type="project" value="InterPro"/>
</dbReference>
<feature type="domain" description="Glycosyl hydrolase family 13 catalytic" evidence="3">
    <location>
        <begin position="146"/>
        <end position="511"/>
    </location>
</feature>
<dbReference type="CDD" id="cd02857">
    <property type="entry name" value="E_set_CDase_PDE_N"/>
    <property type="match status" value="1"/>
</dbReference>
<dbReference type="CDD" id="cd11338">
    <property type="entry name" value="AmyAc_CMD"/>
    <property type="match status" value="1"/>
</dbReference>
<keyword evidence="5" id="KW-1185">Reference proteome</keyword>
<accession>A0A0R2A7H6</accession>
<dbReference type="InterPro" id="IPR014756">
    <property type="entry name" value="Ig_E-set"/>
</dbReference>
<organism evidence="4 5">
    <name type="scientific">Ligilactobacillus agilis DSM 20509</name>
    <dbReference type="NCBI Taxonomy" id="1423718"/>
    <lineage>
        <taxon>Bacteria</taxon>
        <taxon>Bacillati</taxon>
        <taxon>Bacillota</taxon>
        <taxon>Bacilli</taxon>
        <taxon>Lactobacillales</taxon>
        <taxon>Lactobacillaceae</taxon>
        <taxon>Ligilactobacillus</taxon>
    </lineage>
</organism>
<dbReference type="PANTHER" id="PTHR10357:SF210">
    <property type="entry name" value="MALTODEXTRIN GLUCOSIDASE"/>
    <property type="match status" value="1"/>
</dbReference>
<comment type="caution">
    <text evidence="4">The sequence shown here is derived from an EMBL/GenBank/DDBJ whole genome shotgun (WGS) entry which is preliminary data.</text>
</comment>
<dbReference type="Gene3D" id="3.20.20.80">
    <property type="entry name" value="Glycosidases"/>
    <property type="match status" value="1"/>
</dbReference>
<dbReference type="Pfam" id="PF02903">
    <property type="entry name" value="Alpha-amylase_N"/>
    <property type="match status" value="1"/>
</dbReference>
<evidence type="ECO:0000256" key="2">
    <source>
        <dbReference type="ARBA" id="ARBA00023295"/>
    </source>
</evidence>
<dbReference type="AlphaFoldDB" id="A0A0R2A7H6"/>
<dbReference type="SMART" id="SM00642">
    <property type="entry name" value="Aamy"/>
    <property type="match status" value="1"/>
</dbReference>
<dbReference type="SUPFAM" id="SSF81296">
    <property type="entry name" value="E set domains"/>
    <property type="match status" value="1"/>
</dbReference>
<dbReference type="RefSeq" id="WP_056977094.1">
    <property type="nucleotide sequence ID" value="NZ_AYYP01000061.1"/>
</dbReference>
<keyword evidence="1" id="KW-0378">Hydrolase</keyword>
<evidence type="ECO:0000313" key="4">
    <source>
        <dbReference type="EMBL" id="KRM63422.1"/>
    </source>
</evidence>
<dbReference type="InterPro" id="IPR006047">
    <property type="entry name" value="GH13_cat_dom"/>
</dbReference>
<dbReference type="EMBL" id="AYYP01000061">
    <property type="protein sequence ID" value="KRM63422.1"/>
    <property type="molecule type" value="Genomic_DNA"/>
</dbReference>
<dbReference type="Pfam" id="PF00128">
    <property type="entry name" value="Alpha-amylase"/>
    <property type="match status" value="1"/>
</dbReference>
<dbReference type="OrthoDB" id="9805159at2"/>
<dbReference type="Gene3D" id="3.90.400.10">
    <property type="entry name" value="Oligo-1,6-glucosidase, Domain 2"/>
    <property type="match status" value="1"/>
</dbReference>
<evidence type="ECO:0000256" key="1">
    <source>
        <dbReference type="ARBA" id="ARBA00022801"/>
    </source>
</evidence>